<keyword evidence="4" id="KW-1185">Reference proteome</keyword>
<evidence type="ECO:0000256" key="1">
    <source>
        <dbReference type="SAM" id="SignalP"/>
    </source>
</evidence>
<dbReference type="InterPro" id="IPR050553">
    <property type="entry name" value="Thioredoxin_ResA/DsbE_sf"/>
</dbReference>
<feature type="chain" id="PRO_5012108930" evidence="1">
    <location>
        <begin position="16"/>
        <end position="239"/>
    </location>
</feature>
<accession>A0A285ZX99</accession>
<dbReference type="PROSITE" id="PS51352">
    <property type="entry name" value="THIOREDOXIN_2"/>
    <property type="match status" value="1"/>
</dbReference>
<gene>
    <name evidence="3" type="ORF">SAMN06297358_1489</name>
</gene>
<evidence type="ECO:0000259" key="2">
    <source>
        <dbReference type="PROSITE" id="PS51352"/>
    </source>
</evidence>
<dbReference type="Proteomes" id="UP000219281">
    <property type="component" value="Unassembled WGS sequence"/>
</dbReference>
<evidence type="ECO:0000313" key="4">
    <source>
        <dbReference type="Proteomes" id="UP000219281"/>
    </source>
</evidence>
<reference evidence="4" key="1">
    <citation type="submission" date="2017-09" db="EMBL/GenBank/DDBJ databases">
        <authorList>
            <person name="Varghese N."/>
            <person name="Submissions S."/>
        </authorList>
    </citation>
    <scope>NUCLEOTIDE SEQUENCE [LARGE SCALE GENOMIC DNA]</scope>
    <source>
        <strain evidence="4">CGMCC 1.12803</strain>
    </source>
</reference>
<organism evidence="3 4">
    <name type="scientific">Pedobacter xixiisoli</name>
    <dbReference type="NCBI Taxonomy" id="1476464"/>
    <lineage>
        <taxon>Bacteria</taxon>
        <taxon>Pseudomonadati</taxon>
        <taxon>Bacteroidota</taxon>
        <taxon>Sphingobacteriia</taxon>
        <taxon>Sphingobacteriales</taxon>
        <taxon>Sphingobacteriaceae</taxon>
        <taxon>Pedobacter</taxon>
    </lineage>
</organism>
<dbReference type="InterPro" id="IPR013766">
    <property type="entry name" value="Thioredoxin_domain"/>
</dbReference>
<keyword evidence="3" id="KW-0413">Isomerase</keyword>
<dbReference type="GO" id="GO:0016491">
    <property type="term" value="F:oxidoreductase activity"/>
    <property type="evidence" value="ECO:0007669"/>
    <property type="project" value="InterPro"/>
</dbReference>
<feature type="signal peptide" evidence="1">
    <location>
        <begin position="1"/>
        <end position="15"/>
    </location>
</feature>
<dbReference type="PANTHER" id="PTHR42852">
    <property type="entry name" value="THIOL:DISULFIDE INTERCHANGE PROTEIN DSBE"/>
    <property type="match status" value="1"/>
</dbReference>
<sequence length="239" mass="27137">MLSLLLCLGMNILLAQTVTTKSVKLDQNSIVRDEKGNIYPYAVWKKLTDNGDYGIRVNGNLSSDNPEFIVYALTEEQKATIKIKKEERAATLPKPRTSEVFKDGEKFRFDKMKDLNGVKYDFKKDTGKVVVFNFWFINCPPCKKEIPELNELVAKYKENKDIVFIAIALDDAYALTSFLKSIPFNYGIIPDGRFYADKHGVKAYPTHVVVGKDGLVKFSTIGLASNTVYWVEKTIKEQL</sequence>
<dbReference type="Gene3D" id="3.40.30.10">
    <property type="entry name" value="Glutaredoxin"/>
    <property type="match status" value="1"/>
</dbReference>
<dbReference type="GO" id="GO:0016853">
    <property type="term" value="F:isomerase activity"/>
    <property type="evidence" value="ECO:0007669"/>
    <property type="project" value="UniProtKB-KW"/>
</dbReference>
<evidence type="ECO:0000313" key="3">
    <source>
        <dbReference type="EMBL" id="SOD14269.1"/>
    </source>
</evidence>
<dbReference type="AlphaFoldDB" id="A0A285ZX99"/>
<dbReference type="PANTHER" id="PTHR42852:SF17">
    <property type="entry name" value="THIOREDOXIN-LIKE PROTEIN HI_1115"/>
    <property type="match status" value="1"/>
</dbReference>
<keyword evidence="1" id="KW-0732">Signal</keyword>
<dbReference type="Pfam" id="PF00578">
    <property type="entry name" value="AhpC-TSA"/>
    <property type="match status" value="1"/>
</dbReference>
<proteinExistence type="predicted"/>
<feature type="domain" description="Thioredoxin" evidence="2">
    <location>
        <begin position="101"/>
        <end position="239"/>
    </location>
</feature>
<dbReference type="GO" id="GO:0016209">
    <property type="term" value="F:antioxidant activity"/>
    <property type="evidence" value="ECO:0007669"/>
    <property type="project" value="InterPro"/>
</dbReference>
<name>A0A285ZX99_9SPHI</name>
<dbReference type="CDD" id="cd02966">
    <property type="entry name" value="TlpA_like_family"/>
    <property type="match status" value="1"/>
</dbReference>
<dbReference type="InterPro" id="IPR036249">
    <property type="entry name" value="Thioredoxin-like_sf"/>
</dbReference>
<dbReference type="InterPro" id="IPR000866">
    <property type="entry name" value="AhpC/TSA"/>
</dbReference>
<protein>
    <submittedName>
        <fullName evidence="3">Thiol-disulfide isomerase or thioredoxin</fullName>
    </submittedName>
</protein>
<dbReference type="EMBL" id="OCMT01000002">
    <property type="protein sequence ID" value="SOD14269.1"/>
    <property type="molecule type" value="Genomic_DNA"/>
</dbReference>
<dbReference type="SUPFAM" id="SSF52833">
    <property type="entry name" value="Thioredoxin-like"/>
    <property type="match status" value="1"/>
</dbReference>